<proteinExistence type="predicted"/>
<dbReference type="HOGENOM" id="CLU_3363863_0_0_4"/>
<sequence length="35" mass="3856">MIRGASTSLWIPLHSGQRLRIDITLSAKSVEIAAY</sequence>
<accession>E5ARE0</accession>
<name>E5ARE0_MYCRK</name>
<organism evidence="1 2">
    <name type="scientific">Mycetohabitans rhizoxinica (strain DSM 19002 / CIP 109453 / HKI 454)</name>
    <name type="common">Paraburkholderia rhizoxinica</name>
    <dbReference type="NCBI Taxonomy" id="882378"/>
    <lineage>
        <taxon>Bacteria</taxon>
        <taxon>Pseudomonadati</taxon>
        <taxon>Pseudomonadota</taxon>
        <taxon>Betaproteobacteria</taxon>
        <taxon>Burkholderiales</taxon>
        <taxon>Burkholderiaceae</taxon>
        <taxon>Mycetohabitans</taxon>
    </lineage>
</organism>
<dbReference type="EMBL" id="FR687359">
    <property type="protein sequence ID" value="CBW75172.1"/>
    <property type="molecule type" value="Genomic_DNA"/>
</dbReference>
<dbReference type="STRING" id="882378.RBRH_04168"/>
<dbReference type="KEGG" id="brh:RBRH_04168"/>
<dbReference type="AlphaFoldDB" id="E5ARE0"/>
<gene>
    <name evidence="1" type="ordered locus">RBRH_04168</name>
</gene>
<evidence type="ECO:0000313" key="2">
    <source>
        <dbReference type="Proteomes" id="UP000007437"/>
    </source>
</evidence>
<dbReference type="Proteomes" id="UP000007437">
    <property type="component" value="Chromosome"/>
</dbReference>
<protein>
    <submittedName>
        <fullName evidence="1">Uncharacterized protein</fullName>
    </submittedName>
</protein>
<reference evidence="1 2" key="1">
    <citation type="journal article" date="2011" name="J. Bacteriol.">
        <title>Complete genome sequence of Burkholderia rhizoxinica, an endosymbiont of Rhizopus microsporus.</title>
        <authorList>
            <person name="Lackner G."/>
            <person name="Moebius N."/>
            <person name="Partida-Martinez L."/>
            <person name="Hertweck C."/>
        </authorList>
    </citation>
    <scope>NUCLEOTIDE SEQUENCE [LARGE SCALE GENOMIC DNA]</scope>
    <source>
        <strain evidence="2">DSM 19002 / CIP 109453 / HKI 454</strain>
    </source>
</reference>
<evidence type="ECO:0000313" key="1">
    <source>
        <dbReference type="EMBL" id="CBW75172.1"/>
    </source>
</evidence>